<sequence>MDETAEKENNSTNSTRVENDYKIDDECDEVDVIPITTTTTKNALITTILGPCEIYPHRVKVSIVGVGKVGMACAMAILMRKMASEVCLFDKDGNKASAEAEDIQHAGVFLGNPLVTGTSDVSMLQKSAVVIITTPEKHLDEEPNVKDNMEIFRKIIPPIAKFVCNAVLVIVTEPVDVMSYIAYKFSKFPSNRVLGVGTLVDSVRFKELMSQRIGIAQSSINCMTIGAQGRTSVPIWSSIDVAGLKLRDINPRMGEMDDPEKWYEVAEAIHESDEVLNIKKGPQGPNCWAVGICIAEIVDAVIRNTKVVLPVSTHIRNCNHGVERDVYMSVPCVIGREGVHCTVRQKLTDQEKLEVQACADSIRSILRECGILQEMCEEAEK</sequence>
<evidence type="ECO:0000259" key="6">
    <source>
        <dbReference type="Pfam" id="PF02866"/>
    </source>
</evidence>
<comment type="caution">
    <text evidence="7">The sequence shown here is derived from an EMBL/GenBank/DDBJ whole genome shotgun (WGS) entry which is preliminary data.</text>
</comment>
<evidence type="ECO:0008006" key="9">
    <source>
        <dbReference type="Google" id="ProtNLM"/>
    </source>
</evidence>
<feature type="binding site" evidence="3">
    <location>
        <begin position="65"/>
        <end position="70"/>
    </location>
    <ligand>
        <name>NAD(+)</name>
        <dbReference type="ChEBI" id="CHEBI:57540"/>
    </ligand>
</feature>
<dbReference type="InterPro" id="IPR001236">
    <property type="entry name" value="Lactate/malate_DH_N"/>
</dbReference>
<keyword evidence="2 3" id="KW-0520">NAD</keyword>
<dbReference type="PANTHER" id="PTHR43128:SF16">
    <property type="entry name" value="L-LACTATE DEHYDROGENASE"/>
    <property type="match status" value="1"/>
</dbReference>
<dbReference type="SUPFAM" id="SSF51735">
    <property type="entry name" value="NAD(P)-binding Rossmann-fold domains"/>
    <property type="match status" value="1"/>
</dbReference>
<dbReference type="PANTHER" id="PTHR43128">
    <property type="entry name" value="L-2-HYDROXYCARBOXYLATE DEHYDROGENASE (NAD(P)(+))"/>
    <property type="match status" value="1"/>
</dbReference>
<dbReference type="GO" id="GO:0006089">
    <property type="term" value="P:lactate metabolic process"/>
    <property type="evidence" value="ECO:0007669"/>
    <property type="project" value="TreeGrafter"/>
</dbReference>
<dbReference type="InterPro" id="IPR022383">
    <property type="entry name" value="Lactate/malate_DH_C"/>
</dbReference>
<dbReference type="EMBL" id="JACSDZ010000019">
    <property type="protein sequence ID" value="KAF7383197.1"/>
    <property type="molecule type" value="Genomic_DNA"/>
</dbReference>
<dbReference type="Pfam" id="PF02866">
    <property type="entry name" value="Ldh_1_C"/>
    <property type="match status" value="1"/>
</dbReference>
<gene>
    <name evidence="7" type="ORF">HZH68_015046</name>
</gene>
<evidence type="ECO:0000259" key="5">
    <source>
        <dbReference type="Pfam" id="PF00056"/>
    </source>
</evidence>
<reference evidence="7" key="1">
    <citation type="journal article" date="2020" name="G3 (Bethesda)">
        <title>High-Quality Assemblies for Three Invasive Social Wasps from the &lt;i&gt;Vespula&lt;/i&gt; Genus.</title>
        <authorList>
            <person name="Harrop T.W.R."/>
            <person name="Guhlin J."/>
            <person name="McLaughlin G.M."/>
            <person name="Permina E."/>
            <person name="Stockwell P."/>
            <person name="Gilligan J."/>
            <person name="Le Lec M.F."/>
            <person name="Gruber M.A.M."/>
            <person name="Quinn O."/>
            <person name="Lovegrove M."/>
            <person name="Duncan E.J."/>
            <person name="Remnant E.J."/>
            <person name="Van Eeckhoven J."/>
            <person name="Graham B."/>
            <person name="Knapp R.A."/>
            <person name="Langford K.W."/>
            <person name="Kronenberg Z."/>
            <person name="Press M.O."/>
            <person name="Eacker S.M."/>
            <person name="Wilson-Rankin E.E."/>
            <person name="Purcell J."/>
            <person name="Lester P.J."/>
            <person name="Dearden P.K."/>
        </authorList>
    </citation>
    <scope>NUCLEOTIDE SEQUENCE</scope>
    <source>
        <strain evidence="7">Linc-1</strain>
    </source>
</reference>
<organism evidence="7 8">
    <name type="scientific">Vespula germanica</name>
    <name type="common">German yellow jacket</name>
    <name type="synonym">Paravespula germanica</name>
    <dbReference type="NCBI Taxonomy" id="30212"/>
    <lineage>
        <taxon>Eukaryota</taxon>
        <taxon>Metazoa</taxon>
        <taxon>Ecdysozoa</taxon>
        <taxon>Arthropoda</taxon>
        <taxon>Hexapoda</taxon>
        <taxon>Insecta</taxon>
        <taxon>Pterygota</taxon>
        <taxon>Neoptera</taxon>
        <taxon>Endopterygota</taxon>
        <taxon>Hymenoptera</taxon>
        <taxon>Apocrita</taxon>
        <taxon>Aculeata</taxon>
        <taxon>Vespoidea</taxon>
        <taxon>Vespidae</taxon>
        <taxon>Vespinae</taxon>
        <taxon>Vespula</taxon>
    </lineage>
</organism>
<dbReference type="AlphaFoldDB" id="A0A834J865"/>
<feature type="domain" description="Lactate/malate dehydrogenase C-terminal" evidence="6">
    <location>
        <begin position="198"/>
        <end position="367"/>
    </location>
</feature>
<dbReference type="Gene3D" id="3.90.110.10">
    <property type="entry name" value="Lactate dehydrogenase/glycoside hydrolase, family 4, C-terminal"/>
    <property type="match status" value="1"/>
</dbReference>
<protein>
    <recommendedName>
        <fullName evidence="9">L-lactate dehydrogenase</fullName>
    </recommendedName>
</protein>
<dbReference type="Pfam" id="PF00056">
    <property type="entry name" value="Ldh_1_N"/>
    <property type="match status" value="1"/>
</dbReference>
<evidence type="ECO:0000313" key="8">
    <source>
        <dbReference type="Proteomes" id="UP000617340"/>
    </source>
</evidence>
<dbReference type="PRINTS" id="PR00086">
    <property type="entry name" value="LLDHDRGNASE"/>
</dbReference>
<evidence type="ECO:0000256" key="2">
    <source>
        <dbReference type="ARBA" id="ARBA00023027"/>
    </source>
</evidence>
<feature type="domain" description="Lactate/malate dehydrogenase N-terminal" evidence="5">
    <location>
        <begin position="59"/>
        <end position="195"/>
    </location>
</feature>
<dbReference type="GO" id="GO:0004459">
    <property type="term" value="F:L-lactate dehydrogenase (NAD+) activity"/>
    <property type="evidence" value="ECO:0007669"/>
    <property type="project" value="TreeGrafter"/>
</dbReference>
<dbReference type="InterPro" id="IPR015955">
    <property type="entry name" value="Lactate_DH/Glyco_Ohase_4_C"/>
</dbReference>
<keyword evidence="1 4" id="KW-0560">Oxidoreductase</keyword>
<accession>A0A834J865</accession>
<evidence type="ECO:0000256" key="4">
    <source>
        <dbReference type="RuleBase" id="RU003369"/>
    </source>
</evidence>
<dbReference type="Gene3D" id="3.40.50.720">
    <property type="entry name" value="NAD(P)-binding Rossmann-like Domain"/>
    <property type="match status" value="1"/>
</dbReference>
<dbReference type="SUPFAM" id="SSF56327">
    <property type="entry name" value="LDH C-terminal domain-like"/>
    <property type="match status" value="1"/>
</dbReference>
<feature type="binding site" evidence="3">
    <location>
        <position position="90"/>
    </location>
    <ligand>
        <name>NAD(+)</name>
        <dbReference type="ChEBI" id="CHEBI:57540"/>
    </ligand>
</feature>
<dbReference type="Proteomes" id="UP000617340">
    <property type="component" value="Unassembled WGS sequence"/>
</dbReference>
<comment type="similarity">
    <text evidence="4">Belongs to the LDH/MDH superfamily.</text>
</comment>
<evidence type="ECO:0000256" key="3">
    <source>
        <dbReference type="PIRSR" id="PIRSR000102-3"/>
    </source>
</evidence>
<dbReference type="InterPro" id="IPR036291">
    <property type="entry name" value="NAD(P)-bd_dom_sf"/>
</dbReference>
<proteinExistence type="inferred from homology"/>
<dbReference type="InterPro" id="IPR001557">
    <property type="entry name" value="L-lactate/malate_DH"/>
</dbReference>
<evidence type="ECO:0000313" key="7">
    <source>
        <dbReference type="EMBL" id="KAF7383197.1"/>
    </source>
</evidence>
<evidence type="ECO:0000256" key="1">
    <source>
        <dbReference type="ARBA" id="ARBA00023002"/>
    </source>
</evidence>
<dbReference type="PIRSF" id="PIRSF000102">
    <property type="entry name" value="Lac_mal_DH"/>
    <property type="match status" value="1"/>
</dbReference>
<name>A0A834J865_VESGE</name>
<feature type="binding site" evidence="3">
    <location>
        <position position="148"/>
    </location>
    <ligand>
        <name>NAD(+)</name>
        <dbReference type="ChEBI" id="CHEBI:57540"/>
    </ligand>
</feature>
<keyword evidence="8" id="KW-1185">Reference proteome</keyword>